<feature type="non-terminal residue" evidence="1">
    <location>
        <position position="1"/>
    </location>
</feature>
<name>A0A9N9NTY5_9GLOM</name>
<gene>
    <name evidence="1" type="ORF">DERYTH_LOCUS17734</name>
</gene>
<comment type="caution">
    <text evidence="1">The sequence shown here is derived from an EMBL/GenBank/DDBJ whole genome shotgun (WGS) entry which is preliminary data.</text>
</comment>
<accession>A0A9N9NTY5</accession>
<sequence>ELGGIYCASPWVIPMINFSEIIQLKVKPVEECHLGGLYLDIN</sequence>
<evidence type="ECO:0000313" key="1">
    <source>
        <dbReference type="EMBL" id="CAG8760053.1"/>
    </source>
</evidence>
<proteinExistence type="predicted"/>
<dbReference type="Proteomes" id="UP000789405">
    <property type="component" value="Unassembled WGS sequence"/>
</dbReference>
<reference evidence="1" key="1">
    <citation type="submission" date="2021-06" db="EMBL/GenBank/DDBJ databases">
        <authorList>
            <person name="Kallberg Y."/>
            <person name="Tangrot J."/>
            <person name="Rosling A."/>
        </authorList>
    </citation>
    <scope>NUCLEOTIDE SEQUENCE</scope>
    <source>
        <strain evidence="1">MA453B</strain>
    </source>
</reference>
<keyword evidence="2" id="KW-1185">Reference proteome</keyword>
<organism evidence="1 2">
    <name type="scientific">Dentiscutata erythropus</name>
    <dbReference type="NCBI Taxonomy" id="1348616"/>
    <lineage>
        <taxon>Eukaryota</taxon>
        <taxon>Fungi</taxon>
        <taxon>Fungi incertae sedis</taxon>
        <taxon>Mucoromycota</taxon>
        <taxon>Glomeromycotina</taxon>
        <taxon>Glomeromycetes</taxon>
        <taxon>Diversisporales</taxon>
        <taxon>Gigasporaceae</taxon>
        <taxon>Dentiscutata</taxon>
    </lineage>
</organism>
<protein>
    <submittedName>
        <fullName evidence="1">26192_t:CDS:1</fullName>
    </submittedName>
</protein>
<dbReference type="EMBL" id="CAJVPY010017044">
    <property type="protein sequence ID" value="CAG8760053.1"/>
    <property type="molecule type" value="Genomic_DNA"/>
</dbReference>
<dbReference type="AlphaFoldDB" id="A0A9N9NTY5"/>
<evidence type="ECO:0000313" key="2">
    <source>
        <dbReference type="Proteomes" id="UP000789405"/>
    </source>
</evidence>